<evidence type="ECO:0000313" key="1">
    <source>
        <dbReference type="EMBL" id="KAJ8106306.1"/>
    </source>
</evidence>
<comment type="caution">
    <text evidence="1">The sequence shown here is derived from an EMBL/GenBank/DDBJ whole genome shotgun (WGS) entry which is preliminary data.</text>
</comment>
<dbReference type="Proteomes" id="UP001153334">
    <property type="component" value="Unassembled WGS sequence"/>
</dbReference>
<accession>A0ACC2HUT5</accession>
<evidence type="ECO:0000313" key="2">
    <source>
        <dbReference type="Proteomes" id="UP001153334"/>
    </source>
</evidence>
<dbReference type="EMBL" id="JAPESX010002884">
    <property type="protein sequence ID" value="KAJ8106306.1"/>
    <property type="molecule type" value="Genomic_DNA"/>
</dbReference>
<sequence length="361" mass="41855">MPEIYKTAEHVFAWLGYEADDSDNAIRYLRELGMKWTEHTTVESASEESPIWDSINRFFGREWFRRVWIVQELVLAPKVTLLCGGRRAQWDDIYNAAKICSDKTRGSTAAIMTPIAQKLDAILNLGDLKRNYHRDDGSQGELLTLFERFQHTKATLQRDKLFALLGLANDANEPEFYPDYDSPLEVIVKRQTITTWPSNEKDFCAFTRGYIIDSIKRVGETSFESSDRTLYLKELFQTIQSLNSYPNGDSVEDLVWKIPIGDASEPTSGTWEDVNFRTSYQAFTEYLQLGEQSADLEAEAREASAMYKTKQFLFRSEELRKLMWLFLYTAQAFAESTRKNEEGRYCLHHTRERSALLIEQK</sequence>
<protein>
    <submittedName>
        <fullName evidence="1">Uncharacterized protein</fullName>
    </submittedName>
</protein>
<proteinExistence type="predicted"/>
<reference evidence="1" key="1">
    <citation type="submission" date="2022-11" db="EMBL/GenBank/DDBJ databases">
        <title>Genome Sequence of Nemania bipapillata.</title>
        <authorList>
            <person name="Buettner E."/>
        </authorList>
    </citation>
    <scope>NUCLEOTIDE SEQUENCE</scope>
    <source>
        <strain evidence="1">CP14</strain>
    </source>
</reference>
<name>A0ACC2HUT5_9PEZI</name>
<keyword evidence="2" id="KW-1185">Reference proteome</keyword>
<gene>
    <name evidence="1" type="ORF">ONZ43_g7111</name>
</gene>
<organism evidence="1 2">
    <name type="scientific">Nemania bipapillata</name>
    <dbReference type="NCBI Taxonomy" id="110536"/>
    <lineage>
        <taxon>Eukaryota</taxon>
        <taxon>Fungi</taxon>
        <taxon>Dikarya</taxon>
        <taxon>Ascomycota</taxon>
        <taxon>Pezizomycotina</taxon>
        <taxon>Sordariomycetes</taxon>
        <taxon>Xylariomycetidae</taxon>
        <taxon>Xylariales</taxon>
        <taxon>Xylariaceae</taxon>
        <taxon>Nemania</taxon>
    </lineage>
</organism>